<organism evidence="1">
    <name type="scientific">Oryza glumipatula</name>
    <dbReference type="NCBI Taxonomy" id="40148"/>
    <lineage>
        <taxon>Eukaryota</taxon>
        <taxon>Viridiplantae</taxon>
        <taxon>Streptophyta</taxon>
        <taxon>Embryophyta</taxon>
        <taxon>Tracheophyta</taxon>
        <taxon>Spermatophyta</taxon>
        <taxon>Magnoliopsida</taxon>
        <taxon>Liliopsida</taxon>
        <taxon>Poales</taxon>
        <taxon>Poaceae</taxon>
        <taxon>BOP clade</taxon>
        <taxon>Oryzoideae</taxon>
        <taxon>Oryzeae</taxon>
        <taxon>Oryzinae</taxon>
        <taxon>Oryza</taxon>
    </lineage>
</organism>
<reference evidence="1" key="1">
    <citation type="submission" date="2013-08" db="EMBL/GenBank/DDBJ databases">
        <title>Oryza genome evolution.</title>
        <authorList>
            <person name="Wing R.A."/>
            <person name="Panaud O."/>
            <person name="Oliveira A.C."/>
        </authorList>
    </citation>
    <scope>NUCLEOTIDE SEQUENCE</scope>
</reference>
<protein>
    <recommendedName>
        <fullName evidence="3">FAR1 domain-containing protein</fullName>
    </recommendedName>
</protein>
<name>A0A0D9Y7X4_9ORYZ</name>
<reference evidence="1" key="2">
    <citation type="submission" date="2015-04" db="UniProtKB">
        <authorList>
            <consortium name="EnsemblPlants"/>
        </authorList>
    </citation>
    <scope>IDENTIFICATION</scope>
</reference>
<dbReference type="PANTHER" id="PTHR46328:SF34">
    <property type="entry name" value="PROTEIN FAR1-RELATED SEQUENCE 5-LIKE"/>
    <property type="match status" value="1"/>
</dbReference>
<keyword evidence="2" id="KW-1185">Reference proteome</keyword>
<sequence length="162" mass="18485">MERRPLASQATRLVLLCFENKEDGQPQEYSSIQSPSPVATSNREHTIPNWVPQIEMTFSSVVEAQQFSNHYGGQIGFDNTSKLDGKATSAGFVCNKERFRTNDKRDHLIKTPRAVTNCMQSSYGSYPKSSARKNMRYMIWFLSIIKYFKPLKPVTCCHHNDG</sequence>
<proteinExistence type="predicted"/>
<reference evidence="1" key="3">
    <citation type="submission" date="2018-05" db="EMBL/GenBank/DDBJ databases">
        <title>OgluRS3 (Oryza glumaepatula Reference Sequence Version 3).</title>
        <authorList>
            <person name="Zhang J."/>
            <person name="Kudrna D."/>
            <person name="Lee S."/>
            <person name="Talag J."/>
            <person name="Welchert J."/>
            <person name="Wing R.A."/>
        </authorList>
    </citation>
    <scope>NUCLEOTIDE SEQUENCE [LARGE SCALE GENOMIC DNA]</scope>
</reference>
<dbReference type="Gramene" id="OGLUM01G16030.1">
    <property type="protein sequence ID" value="OGLUM01G16030.1"/>
    <property type="gene ID" value="OGLUM01G16030"/>
</dbReference>
<evidence type="ECO:0008006" key="3">
    <source>
        <dbReference type="Google" id="ProtNLM"/>
    </source>
</evidence>
<accession>A0A0D9Y7X4</accession>
<dbReference type="PANTHER" id="PTHR46328">
    <property type="entry name" value="FAR-RED IMPAIRED RESPONSIVE (FAR1) FAMILY PROTEIN-RELATED"/>
    <property type="match status" value="1"/>
</dbReference>
<dbReference type="EnsemblPlants" id="OGLUM01G16030.1">
    <property type="protein sequence ID" value="OGLUM01G16030.1"/>
    <property type="gene ID" value="OGLUM01G16030"/>
</dbReference>
<evidence type="ECO:0000313" key="2">
    <source>
        <dbReference type="Proteomes" id="UP000026961"/>
    </source>
</evidence>
<evidence type="ECO:0000313" key="1">
    <source>
        <dbReference type="EnsemblPlants" id="OGLUM01G16030.1"/>
    </source>
</evidence>
<dbReference type="Proteomes" id="UP000026961">
    <property type="component" value="Chromosome 1"/>
</dbReference>
<dbReference type="AlphaFoldDB" id="A0A0D9Y7X4"/>
<dbReference type="HOGENOM" id="CLU_1638004_0_0_1"/>